<keyword evidence="6" id="KW-0418">Kinase</keyword>
<dbReference type="NCBIfam" id="TIGR00229">
    <property type="entry name" value="sensory_box"/>
    <property type="match status" value="1"/>
</dbReference>
<dbReference type="FunFam" id="3.30.450.20:FF:000060">
    <property type="entry name" value="Sensor protein FixL"/>
    <property type="match status" value="1"/>
</dbReference>
<dbReference type="PRINTS" id="PR00344">
    <property type="entry name" value="BCTRLSENSOR"/>
</dbReference>
<dbReference type="Pfam" id="PF00989">
    <property type="entry name" value="PAS"/>
    <property type="match status" value="1"/>
</dbReference>
<dbReference type="SMART" id="SM00091">
    <property type="entry name" value="PAS"/>
    <property type="match status" value="1"/>
</dbReference>
<dbReference type="CDD" id="cd00082">
    <property type="entry name" value="HisKA"/>
    <property type="match status" value="1"/>
</dbReference>
<keyword evidence="11" id="KW-0472">Membrane</keyword>
<feature type="domain" description="PAS" evidence="13">
    <location>
        <begin position="270"/>
        <end position="340"/>
    </location>
</feature>
<dbReference type="EC" id="2.7.13.3" evidence="2"/>
<dbReference type="InterPro" id="IPR000014">
    <property type="entry name" value="PAS"/>
</dbReference>
<dbReference type="SMART" id="SM00388">
    <property type="entry name" value="HisKA"/>
    <property type="match status" value="1"/>
</dbReference>
<evidence type="ECO:0000256" key="9">
    <source>
        <dbReference type="ARBA" id="ARBA00059827"/>
    </source>
</evidence>
<comment type="catalytic activity">
    <reaction evidence="1">
        <text>ATP + protein L-histidine = ADP + protein N-phospho-L-histidine.</text>
        <dbReference type="EC" id="2.7.13.3"/>
    </reaction>
</comment>
<evidence type="ECO:0000256" key="2">
    <source>
        <dbReference type="ARBA" id="ARBA00012438"/>
    </source>
</evidence>
<evidence type="ECO:0000256" key="1">
    <source>
        <dbReference type="ARBA" id="ARBA00000085"/>
    </source>
</evidence>
<dbReference type="SUPFAM" id="SSF47384">
    <property type="entry name" value="Homodimeric domain of signal transducing histidine kinase"/>
    <property type="match status" value="1"/>
</dbReference>
<gene>
    <name evidence="14" type="ORF">EJG51_014225</name>
</gene>
<keyword evidence="15" id="KW-1185">Reference proteome</keyword>
<dbReference type="InterPro" id="IPR013767">
    <property type="entry name" value="PAS_fold"/>
</dbReference>
<keyword evidence="5" id="KW-0547">Nucleotide-binding</keyword>
<evidence type="ECO:0000256" key="3">
    <source>
        <dbReference type="ARBA" id="ARBA00022553"/>
    </source>
</evidence>
<dbReference type="Gene3D" id="3.30.565.10">
    <property type="entry name" value="Histidine kinase-like ATPase, C-terminal domain"/>
    <property type="match status" value="1"/>
</dbReference>
<dbReference type="CDD" id="cd00130">
    <property type="entry name" value="PAS"/>
    <property type="match status" value="1"/>
</dbReference>
<dbReference type="CDD" id="cd16922">
    <property type="entry name" value="HATPase_EvgS-ArcB-TorS-like"/>
    <property type="match status" value="1"/>
</dbReference>
<dbReference type="GO" id="GO:0000155">
    <property type="term" value="F:phosphorelay sensor kinase activity"/>
    <property type="evidence" value="ECO:0007669"/>
    <property type="project" value="InterPro"/>
</dbReference>
<dbReference type="Proteomes" id="UP000274350">
    <property type="component" value="Chromosome"/>
</dbReference>
<dbReference type="SUPFAM" id="SSF55785">
    <property type="entry name" value="PYP-like sensor domain (PAS domain)"/>
    <property type="match status" value="1"/>
</dbReference>
<feature type="transmembrane region" description="Helical" evidence="11">
    <location>
        <begin position="193"/>
        <end position="212"/>
    </location>
</feature>
<dbReference type="PANTHER" id="PTHR43711">
    <property type="entry name" value="TWO-COMPONENT HISTIDINE KINASE"/>
    <property type="match status" value="1"/>
</dbReference>
<dbReference type="SMART" id="SM00387">
    <property type="entry name" value="HATPase_c"/>
    <property type="match status" value="1"/>
</dbReference>
<keyword evidence="4" id="KW-0808">Transferase</keyword>
<dbReference type="InterPro" id="IPR036890">
    <property type="entry name" value="HATPase_C_sf"/>
</dbReference>
<keyword evidence="3" id="KW-0597">Phosphoprotein</keyword>
<dbReference type="AlphaFoldDB" id="A0A6M4A697"/>
<dbReference type="InterPro" id="IPR003594">
    <property type="entry name" value="HATPase_dom"/>
</dbReference>
<dbReference type="EMBL" id="CP051152">
    <property type="protein sequence ID" value="QJQ06801.1"/>
    <property type="molecule type" value="Genomic_DNA"/>
</dbReference>
<evidence type="ECO:0000313" key="15">
    <source>
        <dbReference type="Proteomes" id="UP000274350"/>
    </source>
</evidence>
<dbReference type="GO" id="GO:0006355">
    <property type="term" value="P:regulation of DNA-templated transcription"/>
    <property type="evidence" value="ECO:0007669"/>
    <property type="project" value="InterPro"/>
</dbReference>
<evidence type="ECO:0000256" key="8">
    <source>
        <dbReference type="ARBA" id="ARBA00023012"/>
    </source>
</evidence>
<proteinExistence type="predicted"/>
<evidence type="ECO:0000256" key="7">
    <source>
        <dbReference type="ARBA" id="ARBA00022840"/>
    </source>
</evidence>
<dbReference type="Gene3D" id="1.10.287.130">
    <property type="match status" value="1"/>
</dbReference>
<evidence type="ECO:0000313" key="14">
    <source>
        <dbReference type="EMBL" id="QJQ06801.1"/>
    </source>
</evidence>
<evidence type="ECO:0000259" key="13">
    <source>
        <dbReference type="PROSITE" id="PS50112"/>
    </source>
</evidence>
<dbReference type="PROSITE" id="PS50112">
    <property type="entry name" value="PAS"/>
    <property type="match status" value="1"/>
</dbReference>
<evidence type="ECO:0000256" key="11">
    <source>
        <dbReference type="SAM" id="Phobius"/>
    </source>
</evidence>
<feature type="transmembrane region" description="Helical" evidence="11">
    <location>
        <begin position="23"/>
        <end position="44"/>
    </location>
</feature>
<dbReference type="OrthoDB" id="9808408at2"/>
<dbReference type="PROSITE" id="PS50109">
    <property type="entry name" value="HIS_KIN"/>
    <property type="match status" value="1"/>
</dbReference>
<protein>
    <recommendedName>
        <fullName evidence="10">Sensor protein FixL</fullName>
        <ecNumber evidence="2">2.7.13.3</ecNumber>
    </recommendedName>
</protein>
<organism evidence="14 15">
    <name type="scientific">Undibacterium piscinae</name>
    <dbReference type="NCBI Taxonomy" id="2495591"/>
    <lineage>
        <taxon>Bacteria</taxon>
        <taxon>Pseudomonadati</taxon>
        <taxon>Pseudomonadota</taxon>
        <taxon>Betaproteobacteria</taxon>
        <taxon>Burkholderiales</taxon>
        <taxon>Oxalobacteraceae</taxon>
        <taxon>Undibacterium</taxon>
    </lineage>
</organism>
<dbReference type="InterPro" id="IPR035965">
    <property type="entry name" value="PAS-like_dom_sf"/>
</dbReference>
<evidence type="ECO:0000256" key="5">
    <source>
        <dbReference type="ARBA" id="ARBA00022741"/>
    </source>
</evidence>
<feature type="domain" description="Histidine kinase" evidence="12">
    <location>
        <begin position="401"/>
        <end position="620"/>
    </location>
</feature>
<keyword evidence="11" id="KW-0812">Transmembrane</keyword>
<dbReference type="InterPro" id="IPR003661">
    <property type="entry name" value="HisK_dim/P_dom"/>
</dbReference>
<evidence type="ECO:0000259" key="12">
    <source>
        <dbReference type="PROSITE" id="PS50109"/>
    </source>
</evidence>
<dbReference type="InterPro" id="IPR036097">
    <property type="entry name" value="HisK_dim/P_sf"/>
</dbReference>
<accession>A0A6M4A697</accession>
<name>A0A6M4A697_9BURK</name>
<dbReference type="InterPro" id="IPR050736">
    <property type="entry name" value="Sensor_HK_Regulatory"/>
</dbReference>
<dbReference type="InterPro" id="IPR005467">
    <property type="entry name" value="His_kinase_dom"/>
</dbReference>
<sequence length="622" mass="67993">MPDWITALSDWRRLVPHRLSSQLFLFITITVAPVIIVFGGILTYESAKSSREQVKQDIRSLAIQIASASGNPLITKDLATLESDLLLKARHPAVASILIVDNKGKTLSEVVKNNELPSVRFSTDIITPGSSEFPIDVASGKMSEALLFDDLLPRSALLEIWQPINAGSLLGSVRVRYSLAHIRTTILAQWQRTFLYAGVSILSVFFLLVLLLRAPMRALRSTTAFAKHLGNAIGEQLANYDGTKEIAELNASLNSLSRQLKYQQQELVDHMAHNQSILDNLADGIITIDTIGTIRSFNLAASQIFGYPFDEVMARNIRMLMPEPDQSKHDSYLQNYADGGKPKIIGIGREVEGLRKDGTTFPMDLAVTRSIDHGEVIFIGIVRDISERHRLDRLKSEFVSTVSHELRTPLTSIYGSLKLIEGGVTGALPAAAVKLVNLAQKNSQRLILLINDLLDMEKLAAGKMPINVSAVDLTGIVKQSILDNGGYGLTLNVQYVLGTHPEQCVVLADAARVPQVMANLLSNSAKFAGEDRQVDVRIMLDQQVARVEVEDHGAGIPVDFQDQIFRAFAQANNGNTRQQGGTGLGLKISKALIIAMQGEIGFDTEPGCGTTFWFTLPLANPG</sequence>
<keyword evidence="8" id="KW-0902">Two-component regulatory system</keyword>
<reference evidence="14 15" key="1">
    <citation type="journal article" date="2019" name="Int. J. Syst. Evol. Microbiol.">
        <title>Undibacterium piscinae sp. nov., isolated from Korean shiner intestine.</title>
        <authorList>
            <person name="Lee S.Y."/>
            <person name="Kang W."/>
            <person name="Kim P.S."/>
            <person name="Kim H.S."/>
            <person name="Sung H."/>
            <person name="Shin N.R."/>
            <person name="Whon T.W."/>
            <person name="Yun J.H."/>
            <person name="Lee J.Y."/>
            <person name="Lee J.Y."/>
            <person name="Jung M.J."/>
            <person name="Jeong Y.S."/>
            <person name="Tak E.J."/>
            <person name="Han J.E."/>
            <person name="Hyun D.W."/>
            <person name="Kang M.S."/>
            <person name="Lee K.E."/>
            <person name="Lee B.H."/>
            <person name="Bae J.W."/>
        </authorList>
    </citation>
    <scope>NUCLEOTIDE SEQUENCE [LARGE SCALE GENOMIC DNA]</scope>
    <source>
        <strain evidence="14 15">S11R28</strain>
    </source>
</reference>
<dbReference type="Pfam" id="PF00512">
    <property type="entry name" value="HisKA"/>
    <property type="match status" value="1"/>
</dbReference>
<dbReference type="Pfam" id="PF02518">
    <property type="entry name" value="HATPase_c"/>
    <property type="match status" value="1"/>
</dbReference>
<dbReference type="KEGG" id="upi:EJG51_014225"/>
<dbReference type="InterPro" id="IPR004358">
    <property type="entry name" value="Sig_transdc_His_kin-like_C"/>
</dbReference>
<comment type="function">
    <text evidence="9">Putative oxygen sensor; modulates the activity of FixJ, a transcriptional activator of nitrogen fixation fixK gene. FixL probably acts as a kinase that phosphorylates FixJ.</text>
</comment>
<dbReference type="PANTHER" id="PTHR43711:SF1">
    <property type="entry name" value="HISTIDINE KINASE 1"/>
    <property type="match status" value="1"/>
</dbReference>
<dbReference type="SUPFAM" id="SSF55874">
    <property type="entry name" value="ATPase domain of HSP90 chaperone/DNA topoisomerase II/histidine kinase"/>
    <property type="match status" value="1"/>
</dbReference>
<dbReference type="Gene3D" id="3.30.450.20">
    <property type="entry name" value="PAS domain"/>
    <property type="match status" value="1"/>
</dbReference>
<evidence type="ECO:0000256" key="6">
    <source>
        <dbReference type="ARBA" id="ARBA00022777"/>
    </source>
</evidence>
<evidence type="ECO:0000256" key="4">
    <source>
        <dbReference type="ARBA" id="ARBA00022679"/>
    </source>
</evidence>
<evidence type="ECO:0000256" key="10">
    <source>
        <dbReference type="ARBA" id="ARBA00070616"/>
    </source>
</evidence>
<keyword evidence="7" id="KW-0067">ATP-binding</keyword>
<dbReference type="GO" id="GO:0005524">
    <property type="term" value="F:ATP binding"/>
    <property type="evidence" value="ECO:0007669"/>
    <property type="project" value="UniProtKB-KW"/>
</dbReference>
<keyword evidence="11" id="KW-1133">Transmembrane helix</keyword>